<feature type="non-terminal residue" evidence="2">
    <location>
        <position position="1"/>
    </location>
</feature>
<dbReference type="EMBL" id="VZSM01000707">
    <property type="protein sequence ID" value="NWY91015.1"/>
    <property type="molecule type" value="Genomic_DNA"/>
</dbReference>
<dbReference type="Pfam" id="PF06817">
    <property type="entry name" value="RVT_thumb"/>
    <property type="match status" value="1"/>
</dbReference>
<dbReference type="SUPFAM" id="SSF56672">
    <property type="entry name" value="DNA/RNA polymerases"/>
    <property type="match status" value="1"/>
</dbReference>
<gene>
    <name evidence="2" type="primary">Ervk8</name>
    <name evidence="2" type="ORF">LOXCUR_R16109</name>
</gene>
<proteinExistence type="predicted"/>
<evidence type="ECO:0000313" key="2">
    <source>
        <dbReference type="EMBL" id="NWY91015.1"/>
    </source>
</evidence>
<accession>A0A7K7IAA2</accession>
<dbReference type="AlphaFoldDB" id="A0A7K7IAA2"/>
<name>A0A7K7IAA2_LOXCU</name>
<comment type="caution">
    <text evidence="2">The sequence shown here is derived from an EMBL/GenBank/DDBJ whole genome shotgun (WGS) entry which is preliminary data.</text>
</comment>
<dbReference type="Proteomes" id="UP000564784">
    <property type="component" value="Unassembled WGS sequence"/>
</dbReference>
<evidence type="ECO:0000313" key="3">
    <source>
        <dbReference type="Proteomes" id="UP000564784"/>
    </source>
</evidence>
<dbReference type="Gene3D" id="3.30.70.270">
    <property type="match status" value="1"/>
</dbReference>
<sequence>PWKYLGFHITGRTVTPQSLTIQNDPRTLHNLQQLCGILTWIQPFLGLTTEELAPLF</sequence>
<dbReference type="OrthoDB" id="6773263at2759"/>
<keyword evidence="3" id="KW-1185">Reference proteome</keyword>
<organism evidence="2 3">
    <name type="scientific">Loxia curvirostra</name>
    <name type="common">Red crossbill</name>
    <dbReference type="NCBI Taxonomy" id="64802"/>
    <lineage>
        <taxon>Eukaryota</taxon>
        <taxon>Metazoa</taxon>
        <taxon>Chordata</taxon>
        <taxon>Craniata</taxon>
        <taxon>Vertebrata</taxon>
        <taxon>Euteleostomi</taxon>
        <taxon>Archelosauria</taxon>
        <taxon>Archosauria</taxon>
        <taxon>Dinosauria</taxon>
        <taxon>Saurischia</taxon>
        <taxon>Theropoda</taxon>
        <taxon>Coelurosauria</taxon>
        <taxon>Aves</taxon>
        <taxon>Neognathae</taxon>
        <taxon>Neoaves</taxon>
        <taxon>Telluraves</taxon>
        <taxon>Australaves</taxon>
        <taxon>Passeriformes</taxon>
        <taxon>Passeroidea</taxon>
        <taxon>Fringillidae</taxon>
        <taxon>Carduelinae</taxon>
        <taxon>Loxia</taxon>
    </lineage>
</organism>
<dbReference type="InterPro" id="IPR043128">
    <property type="entry name" value="Rev_trsase/Diguanyl_cyclase"/>
</dbReference>
<feature type="domain" description="Reverse transcriptase thumb" evidence="1">
    <location>
        <begin position="16"/>
        <end position="56"/>
    </location>
</feature>
<dbReference type="GO" id="GO:0003964">
    <property type="term" value="F:RNA-directed DNA polymerase activity"/>
    <property type="evidence" value="ECO:0007669"/>
    <property type="project" value="InterPro"/>
</dbReference>
<feature type="non-terminal residue" evidence="2">
    <location>
        <position position="56"/>
    </location>
</feature>
<reference evidence="2 3" key="1">
    <citation type="submission" date="2019-09" db="EMBL/GenBank/DDBJ databases">
        <title>Bird 10,000 Genomes (B10K) Project - Family phase.</title>
        <authorList>
            <person name="Zhang G."/>
        </authorList>
    </citation>
    <scope>NUCLEOTIDE SEQUENCE [LARGE SCALE GENOMIC DNA]</scope>
    <source>
        <strain evidence="2">OUT-0011</strain>
        <tissue evidence="2">Muscle</tissue>
    </source>
</reference>
<evidence type="ECO:0000259" key="1">
    <source>
        <dbReference type="Pfam" id="PF06817"/>
    </source>
</evidence>
<dbReference type="InterPro" id="IPR043502">
    <property type="entry name" value="DNA/RNA_pol_sf"/>
</dbReference>
<protein>
    <submittedName>
        <fullName evidence="2">POK8 protein</fullName>
    </submittedName>
</protein>
<dbReference type="InterPro" id="IPR010661">
    <property type="entry name" value="RVT_thumb"/>
</dbReference>